<proteinExistence type="predicted"/>
<accession>A0A251V949</accession>
<evidence type="ECO:0000256" key="1">
    <source>
        <dbReference type="SAM" id="MobiDB-lite"/>
    </source>
</evidence>
<gene>
    <name evidence="3" type="ORF">HannXRQ_Chr03g0076011</name>
    <name evidence="2" type="ORF">HanXRQr2_Chr03g0112061</name>
</gene>
<evidence type="ECO:0000313" key="2">
    <source>
        <dbReference type="EMBL" id="KAF5814524.1"/>
    </source>
</evidence>
<dbReference type="PANTHER" id="PTHR16039:SF1">
    <property type="entry name" value="HAUS AUGMIN-LIKE COMPLEX SUBUNIT 2"/>
    <property type="match status" value="1"/>
</dbReference>
<name>A0A251V949_HELAN</name>
<dbReference type="GO" id="GO:0051225">
    <property type="term" value="P:spindle assembly"/>
    <property type="evidence" value="ECO:0000318"/>
    <property type="project" value="GO_Central"/>
</dbReference>
<dbReference type="Pfam" id="PF15003">
    <property type="entry name" value="HAUS2"/>
    <property type="match status" value="1"/>
</dbReference>
<dbReference type="Proteomes" id="UP000215914">
    <property type="component" value="Chromosome 3"/>
</dbReference>
<dbReference type="GO" id="GO:1990498">
    <property type="term" value="C:mitotic spindle microtubule"/>
    <property type="evidence" value="ECO:0000318"/>
    <property type="project" value="GO_Central"/>
</dbReference>
<dbReference type="EMBL" id="CM007892">
    <property type="protein sequence ID" value="OTG31472.1"/>
    <property type="molecule type" value="Genomic_DNA"/>
</dbReference>
<organism evidence="3 4">
    <name type="scientific">Helianthus annuus</name>
    <name type="common">Common sunflower</name>
    <dbReference type="NCBI Taxonomy" id="4232"/>
    <lineage>
        <taxon>Eukaryota</taxon>
        <taxon>Viridiplantae</taxon>
        <taxon>Streptophyta</taxon>
        <taxon>Embryophyta</taxon>
        <taxon>Tracheophyta</taxon>
        <taxon>Spermatophyta</taxon>
        <taxon>Magnoliopsida</taxon>
        <taxon>eudicotyledons</taxon>
        <taxon>Gunneridae</taxon>
        <taxon>Pentapetalae</taxon>
        <taxon>asterids</taxon>
        <taxon>campanulids</taxon>
        <taxon>Asterales</taxon>
        <taxon>Asteraceae</taxon>
        <taxon>Asteroideae</taxon>
        <taxon>Heliantheae alliance</taxon>
        <taxon>Heliantheae</taxon>
        <taxon>Helianthus</taxon>
    </lineage>
</organism>
<dbReference type="AlphaFoldDB" id="A0A251V949"/>
<dbReference type="GO" id="GO:0007020">
    <property type="term" value="P:microtubule nucleation"/>
    <property type="evidence" value="ECO:0000318"/>
    <property type="project" value="GO_Central"/>
</dbReference>
<dbReference type="EMBL" id="MNCJ02000318">
    <property type="protein sequence ID" value="KAF5814524.1"/>
    <property type="molecule type" value="Genomic_DNA"/>
</dbReference>
<dbReference type="GO" id="GO:0031023">
    <property type="term" value="P:microtubule organizing center organization"/>
    <property type="evidence" value="ECO:0007669"/>
    <property type="project" value="InterPro"/>
</dbReference>
<dbReference type="InParanoid" id="A0A251V949"/>
<reference evidence="2 4" key="1">
    <citation type="journal article" date="2017" name="Nature">
        <title>The sunflower genome provides insights into oil metabolism, flowering and Asterid evolution.</title>
        <authorList>
            <person name="Badouin H."/>
            <person name="Gouzy J."/>
            <person name="Grassa C.J."/>
            <person name="Murat F."/>
            <person name="Staton S.E."/>
            <person name="Cottret L."/>
            <person name="Lelandais-Briere C."/>
            <person name="Owens G.L."/>
            <person name="Carrere S."/>
            <person name="Mayjonade B."/>
            <person name="Legrand L."/>
            <person name="Gill N."/>
            <person name="Kane N.C."/>
            <person name="Bowers J.E."/>
            <person name="Hubner S."/>
            <person name="Bellec A."/>
            <person name="Berard A."/>
            <person name="Berges H."/>
            <person name="Blanchet N."/>
            <person name="Boniface M.C."/>
            <person name="Brunel D."/>
            <person name="Catrice O."/>
            <person name="Chaidir N."/>
            <person name="Claudel C."/>
            <person name="Donnadieu C."/>
            <person name="Faraut T."/>
            <person name="Fievet G."/>
            <person name="Helmstetter N."/>
            <person name="King M."/>
            <person name="Knapp S.J."/>
            <person name="Lai Z."/>
            <person name="Le Paslier M.C."/>
            <person name="Lippi Y."/>
            <person name="Lorenzon L."/>
            <person name="Mandel J.R."/>
            <person name="Marage G."/>
            <person name="Marchand G."/>
            <person name="Marquand E."/>
            <person name="Bret-Mestries E."/>
            <person name="Morien E."/>
            <person name="Nambeesan S."/>
            <person name="Nguyen T."/>
            <person name="Pegot-Espagnet P."/>
            <person name="Pouilly N."/>
            <person name="Raftis F."/>
            <person name="Sallet E."/>
            <person name="Schiex T."/>
            <person name="Thomas J."/>
            <person name="Vandecasteele C."/>
            <person name="Vares D."/>
            <person name="Vear F."/>
            <person name="Vautrin S."/>
            <person name="Crespi M."/>
            <person name="Mangin B."/>
            <person name="Burke J.M."/>
            <person name="Salse J."/>
            <person name="Munos S."/>
            <person name="Vincourt P."/>
            <person name="Rieseberg L.H."/>
            <person name="Langlade N.B."/>
        </authorList>
    </citation>
    <scope>NUCLEOTIDE SEQUENCE [LARGE SCALE GENOMIC DNA]</scope>
    <source>
        <strain evidence="4">cv. SF193</strain>
        <tissue evidence="2">Leaves</tissue>
    </source>
</reference>
<evidence type="ECO:0000313" key="3">
    <source>
        <dbReference type="EMBL" id="OTG31472.1"/>
    </source>
</evidence>
<feature type="compositionally biased region" description="Acidic residues" evidence="1">
    <location>
        <begin position="247"/>
        <end position="259"/>
    </location>
</feature>
<protein>
    <submittedName>
        <fullName evidence="2 3">HAUS augmin-like complex subunit 2</fullName>
    </submittedName>
</protein>
<feature type="region of interest" description="Disordered" evidence="1">
    <location>
        <begin position="206"/>
        <end position="272"/>
    </location>
</feature>
<reference evidence="2" key="3">
    <citation type="submission" date="2020-06" db="EMBL/GenBank/DDBJ databases">
        <title>Helianthus annuus Genome sequencing and assembly Release 2.</title>
        <authorList>
            <person name="Gouzy J."/>
            <person name="Langlade N."/>
            <person name="Munos S."/>
        </authorList>
    </citation>
    <scope>NUCLEOTIDE SEQUENCE</scope>
    <source>
        <tissue evidence="2">Leaves</tissue>
    </source>
</reference>
<dbReference type="OrthoDB" id="2436605at2759"/>
<dbReference type="InterPro" id="IPR028346">
    <property type="entry name" value="HAUS2"/>
</dbReference>
<sequence>MASIEGNLAGKKLGGMSDILVVAADLGYSRYRPPPSQEYLRNGDDLTRLLRELNAVQRKVAALNVELQGRKEDMNISHLTHVSEMEKKIETLARITTILKGVIQNKDRIIARLQQPFPPEFIPVEAEYQKEFSELLRSAANDYGSLTASVSDLHWTTNFREPPSIWGEMLRPIQVALISCSRYFEAMSAMRETFATLQQLRVGPAHSPASRYHSQRTSPAGSEHAANEWGPEDLDLRSPDMQGGENQEGEFENDTDVDDMNDRRSSSEGTAS</sequence>
<reference evidence="3" key="2">
    <citation type="submission" date="2017-02" db="EMBL/GenBank/DDBJ databases">
        <title>Sunflower complete genome.</title>
        <authorList>
            <person name="Langlade N."/>
            <person name="Munos S."/>
        </authorList>
    </citation>
    <scope>NUCLEOTIDE SEQUENCE [LARGE SCALE GENOMIC DNA]</scope>
    <source>
        <tissue evidence="3">Leaves</tissue>
    </source>
</reference>
<keyword evidence="4" id="KW-1185">Reference proteome</keyword>
<dbReference type="PANTHER" id="PTHR16039">
    <property type="entry name" value="HAUS AUGMIN-LIKE COMPLEX SUBUNIT 2"/>
    <property type="match status" value="1"/>
</dbReference>
<dbReference type="STRING" id="4232.A0A251V949"/>
<evidence type="ECO:0000313" key="4">
    <source>
        <dbReference type="Proteomes" id="UP000215914"/>
    </source>
</evidence>
<dbReference type="Gramene" id="mRNA:HanXRQr2_Chr03g0112061">
    <property type="protein sequence ID" value="mRNA:HanXRQr2_Chr03g0112061"/>
    <property type="gene ID" value="HanXRQr2_Chr03g0112061"/>
</dbReference>